<evidence type="ECO:0000256" key="1">
    <source>
        <dbReference type="SAM" id="MobiDB-lite"/>
    </source>
</evidence>
<sequence>MTTKSTPRTRIRAAAGVAGREAVAFGPHPGDGRARRRLHRSRDSRRRGPVDAIIGVGCVYRAARGLAYW</sequence>
<protein>
    <submittedName>
        <fullName evidence="2">Predicted protein</fullName>
    </submittedName>
</protein>
<feature type="compositionally biased region" description="Basic residues" evidence="1">
    <location>
        <begin position="34"/>
        <end position="46"/>
    </location>
</feature>
<evidence type="ECO:0000313" key="3">
    <source>
        <dbReference type="Proteomes" id="UP000003986"/>
    </source>
</evidence>
<organism evidence="2 3">
    <name type="scientific">Streptomyces filamentosus NRRL 15998</name>
    <dbReference type="NCBI Taxonomy" id="457431"/>
    <lineage>
        <taxon>Bacteria</taxon>
        <taxon>Bacillati</taxon>
        <taxon>Actinomycetota</taxon>
        <taxon>Actinomycetes</taxon>
        <taxon>Kitasatosporales</taxon>
        <taxon>Streptomycetaceae</taxon>
        <taxon>Streptomyces</taxon>
    </lineage>
</organism>
<name>D6ADQ3_STRFL</name>
<dbReference type="AlphaFoldDB" id="D6ADQ3"/>
<feature type="region of interest" description="Disordered" evidence="1">
    <location>
        <begin position="23"/>
        <end position="46"/>
    </location>
</feature>
<reference evidence="3" key="1">
    <citation type="submission" date="2008-10" db="EMBL/GenBank/DDBJ databases">
        <authorList>
            <person name="Molnar K."/>
        </authorList>
    </citation>
    <scope>NUCLEOTIDE SEQUENCE [LARGE SCALE GENOMIC DNA]</scope>
    <source>
        <strain evidence="3">NRRL 15998</strain>
    </source>
</reference>
<gene>
    <name evidence="2" type="ORF">SSGG_04106</name>
</gene>
<reference evidence="3" key="2">
    <citation type="submission" date="2008-12" db="EMBL/GenBank/DDBJ databases">
        <title>Annotation of Streptomyces roseosporus strain NRRL 15998.</title>
        <authorList>
            <consortium name="The Broad Institute Genome Sequencing Platform"/>
            <consortium name="Broad Institute Microbial Sequencing Center"/>
            <person name="Fischbach M."/>
            <person name="Ward D."/>
            <person name="Young S."/>
            <person name="Kodira C.D."/>
            <person name="Zeng Q."/>
            <person name="Koehrsen M."/>
            <person name="Godfrey P."/>
            <person name="Alvarado L."/>
            <person name="Berlin A.M."/>
            <person name="Borenstein D."/>
            <person name="Chen Z."/>
            <person name="Engels R."/>
            <person name="Freedman E."/>
            <person name="Gellesch M."/>
            <person name="Goldberg J."/>
            <person name="Griggs A."/>
            <person name="Gujja S."/>
            <person name="Heiman D.I."/>
            <person name="Hepburn T.A."/>
            <person name="Howarth C."/>
            <person name="Jen D."/>
            <person name="Larson L."/>
            <person name="Lewis B."/>
            <person name="Mehta T."/>
            <person name="Park D."/>
            <person name="Pearson M."/>
            <person name="Roberts A."/>
            <person name="Saif S."/>
            <person name="Shea T.D."/>
            <person name="Shenoy N."/>
            <person name="Sisk P."/>
            <person name="Stolte C."/>
            <person name="Sykes S.N."/>
            <person name="Walk T."/>
            <person name="White J."/>
            <person name="Yandava C."/>
            <person name="Straight P."/>
            <person name="Clardy J."/>
            <person name="Hung D."/>
            <person name="Kolter R."/>
            <person name="Mekalanos J."/>
            <person name="Walker S."/>
            <person name="Walsh C.T."/>
            <person name="Wieland B.L.C."/>
            <person name="Ilzarbe M."/>
            <person name="Galagan J."/>
            <person name="Nusbaum C."/>
            <person name="Birren B."/>
        </authorList>
    </citation>
    <scope>NUCLEOTIDE SEQUENCE [LARGE SCALE GENOMIC DNA]</scope>
    <source>
        <strain evidence="3">NRRL 15998</strain>
    </source>
</reference>
<dbReference type="Proteomes" id="UP000003986">
    <property type="component" value="Unassembled WGS sequence"/>
</dbReference>
<evidence type="ECO:0000313" key="2">
    <source>
        <dbReference type="EMBL" id="EFE76739.2"/>
    </source>
</evidence>
<proteinExistence type="predicted"/>
<dbReference type="EMBL" id="DS999644">
    <property type="protein sequence ID" value="EFE76739.2"/>
    <property type="molecule type" value="Genomic_DNA"/>
</dbReference>
<accession>D6ADQ3</accession>